<gene>
    <name evidence="2" type="ORF">BU26DRAFT_560982</name>
</gene>
<feature type="compositionally biased region" description="Polar residues" evidence="1">
    <location>
        <begin position="180"/>
        <end position="190"/>
    </location>
</feature>
<evidence type="ECO:0000256" key="1">
    <source>
        <dbReference type="SAM" id="MobiDB-lite"/>
    </source>
</evidence>
<evidence type="ECO:0000313" key="3">
    <source>
        <dbReference type="Proteomes" id="UP000800094"/>
    </source>
</evidence>
<sequence>MSAQGNNAPLVNRPSTAADQIGHSRPFTPDAAFRIPRNMNEGDTYGGAGGIPQQIEEVYQVKFDAIGNRYVSRELPFVPSQAEINNFLALEAEAETQRLMCDNLPFMPSSSPGRLVDNHNLIPDMTAPPLFTDGILDPNCNLREHMLSTNAPERLFGQDIALFDTGNASFSEARDIVSATPDSSNYTESGSDGEEPGSKMAKTNKNGAPRKPRAPRAPLLKWNAEDYIKGLFGIVFACGELGIQIPFDMAAQVVSDTCSGGALQQALLKQRVKMNNDGYQIPTLKMSWTRKGDKSAKGSDKVNLNSKPKATGGLRTTLPRRKPTKRASHGSFIITLKLAYKEDARWMFPAPYTLQFGIIDLPELLSSIQQVQALGSTGTFDASLSSLGQGFQNPHSPGNPYASASTVSATAGTNAGVYTSLTQGPSNIVTHGHNIGTATQAGLGNGIFGGHPYTSAQQQAPPTAHALNGWGAAPSLQWQNPGQSQNTPYGHGSNVTSHGRGGYNNNFTGHGRGGYN</sequence>
<feature type="region of interest" description="Disordered" evidence="1">
    <location>
        <begin position="1"/>
        <end position="33"/>
    </location>
</feature>
<feature type="region of interest" description="Disordered" evidence="1">
    <location>
        <begin position="179"/>
        <end position="217"/>
    </location>
</feature>
<name>A0A6A6IVQ5_9PLEO</name>
<feature type="compositionally biased region" description="Polar residues" evidence="1">
    <location>
        <begin position="476"/>
        <end position="508"/>
    </location>
</feature>
<dbReference type="GeneID" id="54586187"/>
<feature type="region of interest" description="Disordered" evidence="1">
    <location>
        <begin position="290"/>
        <end position="326"/>
    </location>
</feature>
<evidence type="ECO:0000313" key="2">
    <source>
        <dbReference type="EMBL" id="KAF2253700.1"/>
    </source>
</evidence>
<reference evidence="2" key="1">
    <citation type="journal article" date="2020" name="Stud. Mycol.">
        <title>101 Dothideomycetes genomes: a test case for predicting lifestyles and emergence of pathogens.</title>
        <authorList>
            <person name="Haridas S."/>
            <person name="Albert R."/>
            <person name="Binder M."/>
            <person name="Bloem J."/>
            <person name="Labutti K."/>
            <person name="Salamov A."/>
            <person name="Andreopoulos B."/>
            <person name="Baker S."/>
            <person name="Barry K."/>
            <person name="Bills G."/>
            <person name="Bluhm B."/>
            <person name="Cannon C."/>
            <person name="Castanera R."/>
            <person name="Culley D."/>
            <person name="Daum C."/>
            <person name="Ezra D."/>
            <person name="Gonzalez J."/>
            <person name="Henrissat B."/>
            <person name="Kuo A."/>
            <person name="Liang C."/>
            <person name="Lipzen A."/>
            <person name="Lutzoni F."/>
            <person name="Magnuson J."/>
            <person name="Mondo S."/>
            <person name="Nolan M."/>
            <person name="Ohm R."/>
            <person name="Pangilinan J."/>
            <person name="Park H.-J."/>
            <person name="Ramirez L."/>
            <person name="Alfaro M."/>
            <person name="Sun H."/>
            <person name="Tritt A."/>
            <person name="Yoshinaga Y."/>
            <person name="Zwiers L.-H."/>
            <person name="Turgeon B."/>
            <person name="Goodwin S."/>
            <person name="Spatafora J."/>
            <person name="Crous P."/>
            <person name="Grigoriev I."/>
        </authorList>
    </citation>
    <scope>NUCLEOTIDE SEQUENCE</scope>
    <source>
        <strain evidence="2">CBS 122368</strain>
    </source>
</reference>
<protein>
    <submittedName>
        <fullName evidence="2">Uncharacterized protein</fullName>
    </submittedName>
</protein>
<dbReference type="Proteomes" id="UP000800094">
    <property type="component" value="Unassembled WGS sequence"/>
</dbReference>
<feature type="compositionally biased region" description="Basic and acidic residues" evidence="1">
    <location>
        <begin position="290"/>
        <end position="300"/>
    </location>
</feature>
<dbReference type="AlphaFoldDB" id="A0A6A6IVQ5"/>
<organism evidence="2 3">
    <name type="scientific">Trematosphaeria pertusa</name>
    <dbReference type="NCBI Taxonomy" id="390896"/>
    <lineage>
        <taxon>Eukaryota</taxon>
        <taxon>Fungi</taxon>
        <taxon>Dikarya</taxon>
        <taxon>Ascomycota</taxon>
        <taxon>Pezizomycotina</taxon>
        <taxon>Dothideomycetes</taxon>
        <taxon>Pleosporomycetidae</taxon>
        <taxon>Pleosporales</taxon>
        <taxon>Massarineae</taxon>
        <taxon>Trematosphaeriaceae</taxon>
        <taxon>Trematosphaeria</taxon>
    </lineage>
</organism>
<proteinExistence type="predicted"/>
<accession>A0A6A6IVQ5</accession>
<dbReference type="EMBL" id="ML987191">
    <property type="protein sequence ID" value="KAF2253700.1"/>
    <property type="molecule type" value="Genomic_DNA"/>
</dbReference>
<dbReference type="OrthoDB" id="3903267at2759"/>
<dbReference type="RefSeq" id="XP_033688704.1">
    <property type="nucleotide sequence ID" value="XM_033832857.1"/>
</dbReference>
<feature type="compositionally biased region" description="Polar residues" evidence="1">
    <location>
        <begin position="1"/>
        <end position="18"/>
    </location>
</feature>
<keyword evidence="3" id="KW-1185">Reference proteome</keyword>
<feature type="region of interest" description="Disordered" evidence="1">
    <location>
        <begin position="450"/>
        <end position="516"/>
    </location>
</feature>